<evidence type="ECO:0000259" key="4">
    <source>
        <dbReference type="PROSITE" id="PS00624"/>
    </source>
</evidence>
<keyword evidence="3" id="KW-0274">FAD</keyword>
<dbReference type="Proteomes" id="UP000223968">
    <property type="component" value="Unassembled WGS sequence"/>
</dbReference>
<protein>
    <recommendedName>
        <fullName evidence="4">Glucose-methanol-choline oxidoreductase N-terminal domain-containing protein</fullName>
    </recommendedName>
</protein>
<dbReference type="EMBL" id="PDNB01000190">
    <property type="protein sequence ID" value="PGH00175.1"/>
    <property type="molecule type" value="Genomic_DNA"/>
</dbReference>
<dbReference type="OrthoDB" id="269227at2759"/>
<keyword evidence="6" id="KW-1185">Reference proteome</keyword>
<organism evidence="5 6">
    <name type="scientific">Helicocarpus griseus UAMH5409</name>
    <dbReference type="NCBI Taxonomy" id="1447875"/>
    <lineage>
        <taxon>Eukaryota</taxon>
        <taxon>Fungi</taxon>
        <taxon>Dikarya</taxon>
        <taxon>Ascomycota</taxon>
        <taxon>Pezizomycotina</taxon>
        <taxon>Eurotiomycetes</taxon>
        <taxon>Eurotiomycetidae</taxon>
        <taxon>Onygenales</taxon>
        <taxon>Ajellomycetaceae</taxon>
        <taxon>Helicocarpus</taxon>
    </lineage>
</organism>
<dbReference type="Pfam" id="PF00732">
    <property type="entry name" value="GMC_oxred_N"/>
    <property type="match status" value="1"/>
</dbReference>
<feature type="active site" description="Proton donor" evidence="2">
    <location>
        <position position="502"/>
    </location>
</feature>
<comment type="cofactor">
    <cofactor evidence="3">
        <name>FAD</name>
        <dbReference type="ChEBI" id="CHEBI:57692"/>
    </cofactor>
</comment>
<dbReference type="GO" id="GO:0016614">
    <property type="term" value="F:oxidoreductase activity, acting on CH-OH group of donors"/>
    <property type="evidence" value="ECO:0007669"/>
    <property type="project" value="InterPro"/>
</dbReference>
<sequence length="572" mass="63187">MAESFDFIIVGVGGTAGLLLAKQLAVALPEHSVLVLESGSAYPDKTHLAKYDRYHAWERPDLDLGYISTPQTLLKNQVIPYPRGKGPGGSSNTNFMNYLYGSGEDYNYWAELVGDESWKWQNTQRRFKELETFHTDIPEGMKKYANPLPENHGHDGPLHVSLPPQWENGITELFDAGARYGIPLNPDVNSGNPIGMCIAPCTYLGGYRITSESILFNNTPKNVKLVTDAKVSKVIFKDNLKIAAGVETTDGRTFTAKQEVILSAGAIDTPKILLLSGIGPSQELAEHGIQAIHDLPGVGKNLADHCLIVLGASYAPGMGLTDRFKFDSDPVAVKAAREQWKRDGTGESNLHRYCIITSWLKEKSISTTDEYKDLDSLARQHLAQDSVPNYETILAGPHFPPTYVVPEGTSFLSTGVALMNAQSRGEVTLKSSNSADDPLINFNFMSHAFDRRMMILAVREFMKFLESDAFGPEFKEYIAGPKSQSDENIYDYIQEQLMPVLHANGTVKMGKPDYPDACIDTTFRVYGVERLRVVDLSVCPMMPNNHTQSTAYVVAQTAYEKIAEEYGGNAHV</sequence>
<accession>A0A2B7WU11</accession>
<dbReference type="Gene3D" id="3.50.50.60">
    <property type="entry name" value="FAD/NAD(P)-binding domain"/>
    <property type="match status" value="1"/>
</dbReference>
<evidence type="ECO:0000256" key="1">
    <source>
        <dbReference type="ARBA" id="ARBA00010790"/>
    </source>
</evidence>
<dbReference type="PANTHER" id="PTHR11552:SF134">
    <property type="entry name" value="GLUCOSE-METHANOL-CHOLINE OXIDOREDUCTASE N-TERMINAL DOMAIN-CONTAINING PROTEIN"/>
    <property type="match status" value="1"/>
</dbReference>
<dbReference type="InterPro" id="IPR012132">
    <property type="entry name" value="GMC_OxRdtase"/>
</dbReference>
<dbReference type="PANTHER" id="PTHR11552">
    <property type="entry name" value="GLUCOSE-METHANOL-CHOLINE GMC OXIDOREDUCTASE"/>
    <property type="match status" value="1"/>
</dbReference>
<dbReference type="STRING" id="1447875.A0A2B7WU11"/>
<dbReference type="InterPro" id="IPR000172">
    <property type="entry name" value="GMC_OxRdtase_N"/>
</dbReference>
<comment type="similarity">
    <text evidence="1">Belongs to the GMC oxidoreductase family.</text>
</comment>
<keyword evidence="3" id="KW-0285">Flavoprotein</keyword>
<comment type="caution">
    <text evidence="5">The sequence shown here is derived from an EMBL/GenBank/DDBJ whole genome shotgun (WGS) entry which is preliminary data.</text>
</comment>
<dbReference type="InterPro" id="IPR036188">
    <property type="entry name" value="FAD/NAD-bd_sf"/>
</dbReference>
<dbReference type="GO" id="GO:0050660">
    <property type="term" value="F:flavin adenine dinucleotide binding"/>
    <property type="evidence" value="ECO:0007669"/>
    <property type="project" value="InterPro"/>
</dbReference>
<evidence type="ECO:0000256" key="2">
    <source>
        <dbReference type="PIRSR" id="PIRSR000137-1"/>
    </source>
</evidence>
<reference evidence="5 6" key="1">
    <citation type="submission" date="2017-10" db="EMBL/GenBank/DDBJ databases">
        <title>Comparative genomics in systemic dimorphic fungi from Ajellomycetaceae.</title>
        <authorList>
            <person name="Munoz J.F."/>
            <person name="Mcewen J.G."/>
            <person name="Clay O.K."/>
            <person name="Cuomo C.A."/>
        </authorList>
    </citation>
    <scope>NUCLEOTIDE SEQUENCE [LARGE SCALE GENOMIC DNA]</scope>
    <source>
        <strain evidence="5 6">UAMH5409</strain>
    </source>
</reference>
<proteinExistence type="inferred from homology"/>
<dbReference type="AlphaFoldDB" id="A0A2B7WU11"/>
<feature type="active site" description="Proton acceptor" evidence="2">
    <location>
        <position position="546"/>
    </location>
</feature>
<gene>
    <name evidence="5" type="ORF">AJ79_08280</name>
</gene>
<dbReference type="PIRSF" id="PIRSF000137">
    <property type="entry name" value="Alcohol_oxidase"/>
    <property type="match status" value="1"/>
</dbReference>
<dbReference type="SUPFAM" id="SSF51905">
    <property type="entry name" value="FAD/NAD(P)-binding domain"/>
    <property type="match status" value="1"/>
</dbReference>
<dbReference type="Pfam" id="PF05199">
    <property type="entry name" value="GMC_oxred_C"/>
    <property type="match status" value="1"/>
</dbReference>
<evidence type="ECO:0000256" key="3">
    <source>
        <dbReference type="PIRSR" id="PIRSR000137-2"/>
    </source>
</evidence>
<feature type="domain" description="Glucose-methanol-choline oxidoreductase N-terminal" evidence="4">
    <location>
        <begin position="265"/>
        <end position="279"/>
    </location>
</feature>
<name>A0A2B7WU11_9EURO</name>
<feature type="binding site" evidence="3">
    <location>
        <position position="231"/>
    </location>
    <ligand>
        <name>FAD</name>
        <dbReference type="ChEBI" id="CHEBI:57692"/>
    </ligand>
</feature>
<dbReference type="SUPFAM" id="SSF54373">
    <property type="entry name" value="FAD-linked reductases, C-terminal domain"/>
    <property type="match status" value="1"/>
</dbReference>
<evidence type="ECO:0000313" key="5">
    <source>
        <dbReference type="EMBL" id="PGH00175.1"/>
    </source>
</evidence>
<dbReference type="Gene3D" id="3.30.560.10">
    <property type="entry name" value="Glucose Oxidase, domain 3"/>
    <property type="match status" value="1"/>
</dbReference>
<dbReference type="InterPro" id="IPR007867">
    <property type="entry name" value="GMC_OxRtase_C"/>
</dbReference>
<dbReference type="PROSITE" id="PS00624">
    <property type="entry name" value="GMC_OXRED_2"/>
    <property type="match status" value="1"/>
</dbReference>
<evidence type="ECO:0000313" key="6">
    <source>
        <dbReference type="Proteomes" id="UP000223968"/>
    </source>
</evidence>